<dbReference type="PANTHER" id="PTHR47992">
    <property type="entry name" value="PROTEIN PHOSPHATASE"/>
    <property type="match status" value="1"/>
</dbReference>
<dbReference type="CTD" id="9950449"/>
<evidence type="ECO:0000259" key="1">
    <source>
        <dbReference type="PROSITE" id="PS51746"/>
    </source>
</evidence>
<organism evidence="2">
    <name type="scientific">Loa loa</name>
    <name type="common">Eye worm</name>
    <name type="synonym">Filaria loa</name>
    <dbReference type="NCBI Taxonomy" id="7209"/>
    <lineage>
        <taxon>Eukaryota</taxon>
        <taxon>Metazoa</taxon>
        <taxon>Ecdysozoa</taxon>
        <taxon>Nematoda</taxon>
        <taxon>Chromadorea</taxon>
        <taxon>Rhabditida</taxon>
        <taxon>Spirurina</taxon>
        <taxon>Spiruromorpha</taxon>
        <taxon>Filarioidea</taxon>
        <taxon>Onchocercidae</taxon>
        <taxon>Loa</taxon>
    </lineage>
</organism>
<gene>
    <name evidence="2" type="ORF">LOAG_12980</name>
</gene>
<dbReference type="InterPro" id="IPR036457">
    <property type="entry name" value="PPM-type-like_dom_sf"/>
</dbReference>
<evidence type="ECO:0000313" key="2">
    <source>
        <dbReference type="EMBL" id="EFO15529.1"/>
    </source>
</evidence>
<proteinExistence type="predicted"/>
<dbReference type="GeneID" id="9950449"/>
<dbReference type="PROSITE" id="PS51746">
    <property type="entry name" value="PPM_2"/>
    <property type="match status" value="1"/>
</dbReference>
<dbReference type="SUPFAM" id="SSF81606">
    <property type="entry name" value="PP2C-like"/>
    <property type="match status" value="1"/>
</dbReference>
<dbReference type="InterPro" id="IPR001932">
    <property type="entry name" value="PPM-type_phosphatase-like_dom"/>
</dbReference>
<dbReference type="KEGG" id="loa:LOAG_12980"/>
<dbReference type="Gene3D" id="3.60.40.10">
    <property type="entry name" value="PPM-type phosphatase domain"/>
    <property type="match status" value="1"/>
</dbReference>
<accession>A0A1S0TLN7</accession>
<dbReference type="AlphaFoldDB" id="A0A1S0TLN7"/>
<dbReference type="OrthoDB" id="343114at2759"/>
<protein>
    <recommendedName>
        <fullName evidence="1">PPM-type phosphatase domain-containing protein</fullName>
    </recommendedName>
</protein>
<feature type="domain" description="PPM-type phosphatase" evidence="1">
    <location>
        <begin position="1"/>
        <end position="121"/>
    </location>
</feature>
<dbReference type="Pfam" id="PF00481">
    <property type="entry name" value="PP2C"/>
    <property type="match status" value="1"/>
</dbReference>
<name>A0A1S0TLN7_LOALO</name>
<dbReference type="GO" id="GO:0004722">
    <property type="term" value="F:protein serine/threonine phosphatase activity"/>
    <property type="evidence" value="ECO:0007669"/>
    <property type="project" value="InterPro"/>
</dbReference>
<dbReference type="RefSeq" id="XP_003148540.1">
    <property type="nucleotide sequence ID" value="XM_003148492.1"/>
</dbReference>
<dbReference type="EMBL" id="JH712610">
    <property type="protein sequence ID" value="EFO15529.1"/>
    <property type="molecule type" value="Genomic_DNA"/>
</dbReference>
<reference evidence="2" key="1">
    <citation type="submission" date="2012-04" db="EMBL/GenBank/DDBJ databases">
        <title>The Genome Sequence of Loa loa.</title>
        <authorList>
            <consortium name="The Broad Institute Genome Sequencing Platform"/>
            <consortium name="Broad Institute Genome Sequencing Center for Infectious Disease"/>
            <person name="Nutman T.B."/>
            <person name="Fink D.L."/>
            <person name="Russ C."/>
            <person name="Young S."/>
            <person name="Zeng Q."/>
            <person name="Gargeya S."/>
            <person name="Alvarado L."/>
            <person name="Berlin A."/>
            <person name="Chapman S.B."/>
            <person name="Chen Z."/>
            <person name="Freedman E."/>
            <person name="Gellesch M."/>
            <person name="Goldberg J."/>
            <person name="Griggs A."/>
            <person name="Gujja S."/>
            <person name="Heilman E.R."/>
            <person name="Heiman D."/>
            <person name="Howarth C."/>
            <person name="Mehta T."/>
            <person name="Neiman D."/>
            <person name="Pearson M."/>
            <person name="Roberts A."/>
            <person name="Saif S."/>
            <person name="Shea T."/>
            <person name="Shenoy N."/>
            <person name="Sisk P."/>
            <person name="Stolte C."/>
            <person name="Sykes S."/>
            <person name="White J."/>
            <person name="Yandava C."/>
            <person name="Haas B."/>
            <person name="Henn M.R."/>
            <person name="Nusbaum C."/>
            <person name="Birren B."/>
        </authorList>
    </citation>
    <scope>NUCLEOTIDE SEQUENCE [LARGE SCALE GENOMIC DNA]</scope>
</reference>
<dbReference type="InParanoid" id="A0A1S0TLN7"/>
<sequence length="121" mass="13570">MTNTRNYFYDKFVSQYLQEHFSVAIRQRLLRGCSESQPSLTGHSNDHVIEAIITEVRNIDDEIVRLHPSSSSLTGSTLISVILERNRFLTVINIGDSRAVACDITGNAIPLSTDHKPSNVR</sequence>
<dbReference type="InterPro" id="IPR015655">
    <property type="entry name" value="PP2C"/>
</dbReference>